<dbReference type="EMBL" id="WNWR01001343">
    <property type="protein sequence ID" value="KAE9963642.1"/>
    <property type="molecule type" value="Genomic_DNA"/>
</dbReference>
<reference evidence="8 10" key="1">
    <citation type="submission" date="2019-07" db="EMBL/GenBank/DDBJ databases">
        <title>Venturia inaequalis Genome Resource.</title>
        <authorList>
            <person name="Lichtner F.J."/>
        </authorList>
    </citation>
    <scope>NUCLEOTIDE SEQUENCE [LARGE SCALE GENOMIC DNA]</scope>
    <source>
        <strain evidence="7 9">120213</strain>
        <strain evidence="8 10">DMI_063113</strain>
    </source>
</reference>
<protein>
    <recommendedName>
        <fullName evidence="6">FAD dependent oxidoreductase domain-containing protein</fullName>
    </recommendedName>
</protein>
<evidence type="ECO:0000256" key="1">
    <source>
        <dbReference type="ARBA" id="ARBA00001974"/>
    </source>
</evidence>
<evidence type="ECO:0000256" key="3">
    <source>
        <dbReference type="ARBA" id="ARBA00022630"/>
    </source>
</evidence>
<organism evidence="8 10">
    <name type="scientific">Venturia inaequalis</name>
    <name type="common">Apple scab fungus</name>
    <dbReference type="NCBI Taxonomy" id="5025"/>
    <lineage>
        <taxon>Eukaryota</taxon>
        <taxon>Fungi</taxon>
        <taxon>Dikarya</taxon>
        <taxon>Ascomycota</taxon>
        <taxon>Pezizomycotina</taxon>
        <taxon>Dothideomycetes</taxon>
        <taxon>Pleosporomycetidae</taxon>
        <taxon>Venturiales</taxon>
        <taxon>Venturiaceae</taxon>
        <taxon>Venturia</taxon>
    </lineage>
</organism>
<dbReference type="Proteomes" id="UP000447873">
    <property type="component" value="Unassembled WGS sequence"/>
</dbReference>
<dbReference type="SUPFAM" id="SSF54373">
    <property type="entry name" value="FAD-linked reductases, C-terminal domain"/>
    <property type="match status" value="1"/>
</dbReference>
<dbReference type="Gene3D" id="3.50.50.60">
    <property type="entry name" value="FAD/NAD(P)-binding domain"/>
    <property type="match status" value="1"/>
</dbReference>
<keyword evidence="4" id="KW-0274">FAD</keyword>
<keyword evidence="5" id="KW-0560">Oxidoreductase</keyword>
<dbReference type="InterPro" id="IPR036188">
    <property type="entry name" value="FAD/NAD-bd_sf"/>
</dbReference>
<dbReference type="GO" id="GO:0008115">
    <property type="term" value="F:sarcosine oxidase activity"/>
    <property type="evidence" value="ECO:0007669"/>
    <property type="project" value="TreeGrafter"/>
</dbReference>
<dbReference type="GO" id="GO:0050660">
    <property type="term" value="F:flavin adenine dinucleotide binding"/>
    <property type="evidence" value="ECO:0007669"/>
    <property type="project" value="InterPro"/>
</dbReference>
<comment type="cofactor">
    <cofactor evidence="1">
        <name>FAD</name>
        <dbReference type="ChEBI" id="CHEBI:57692"/>
    </cofactor>
</comment>
<dbReference type="EMBL" id="WNWS01000818">
    <property type="protein sequence ID" value="KAE9963566.1"/>
    <property type="molecule type" value="Genomic_DNA"/>
</dbReference>
<feature type="non-terminal residue" evidence="8">
    <location>
        <position position="325"/>
    </location>
</feature>
<comment type="caution">
    <text evidence="8">The sequence shown here is derived from an EMBL/GenBank/DDBJ whole genome shotgun (WGS) entry which is preliminary data.</text>
</comment>
<dbReference type="InterPro" id="IPR006076">
    <property type="entry name" value="FAD-dep_OxRdtase"/>
</dbReference>
<evidence type="ECO:0000313" key="8">
    <source>
        <dbReference type="EMBL" id="KAE9963642.1"/>
    </source>
</evidence>
<evidence type="ECO:0000313" key="10">
    <source>
        <dbReference type="Proteomes" id="UP000490939"/>
    </source>
</evidence>
<evidence type="ECO:0000256" key="2">
    <source>
        <dbReference type="ARBA" id="ARBA00010989"/>
    </source>
</evidence>
<evidence type="ECO:0000256" key="4">
    <source>
        <dbReference type="ARBA" id="ARBA00022827"/>
    </source>
</evidence>
<name>A0A8H3YMI0_VENIN</name>
<dbReference type="SUPFAM" id="SSF51905">
    <property type="entry name" value="FAD/NAD(P)-binding domain"/>
    <property type="match status" value="1"/>
</dbReference>
<feature type="domain" description="FAD dependent oxidoreductase" evidence="6">
    <location>
        <begin position="24"/>
        <end position="290"/>
    </location>
</feature>
<evidence type="ECO:0000313" key="7">
    <source>
        <dbReference type="EMBL" id="KAE9963566.1"/>
    </source>
</evidence>
<dbReference type="Pfam" id="PF01266">
    <property type="entry name" value="DAO"/>
    <property type="match status" value="1"/>
</dbReference>
<dbReference type="PANTHER" id="PTHR10961">
    <property type="entry name" value="PEROXISOMAL SARCOSINE OXIDASE"/>
    <property type="match status" value="1"/>
</dbReference>
<gene>
    <name evidence="8" type="ORF">EG327_001325</name>
    <name evidence="7" type="ORF">EG328_011290</name>
</gene>
<accession>A0A8H3YMI0</accession>
<evidence type="ECO:0000259" key="6">
    <source>
        <dbReference type="Pfam" id="PF01266"/>
    </source>
</evidence>
<evidence type="ECO:0000313" key="9">
    <source>
        <dbReference type="Proteomes" id="UP000447873"/>
    </source>
</evidence>
<dbReference type="GO" id="GO:0004657">
    <property type="term" value="F:proline dehydrogenase activity"/>
    <property type="evidence" value="ECO:0007669"/>
    <property type="project" value="TreeGrafter"/>
</dbReference>
<dbReference type="InterPro" id="IPR045170">
    <property type="entry name" value="MTOX"/>
</dbReference>
<proteinExistence type="inferred from homology"/>
<dbReference type="PANTHER" id="PTHR10961:SF46">
    <property type="entry name" value="PEROXISOMAL SARCOSINE OXIDASE"/>
    <property type="match status" value="1"/>
</dbReference>
<dbReference type="GO" id="GO:0050031">
    <property type="term" value="F:L-pipecolate oxidase activity"/>
    <property type="evidence" value="ECO:0007669"/>
    <property type="project" value="TreeGrafter"/>
</dbReference>
<dbReference type="Gene3D" id="3.30.9.10">
    <property type="entry name" value="D-Amino Acid Oxidase, subunit A, domain 2"/>
    <property type="match status" value="1"/>
</dbReference>
<sequence length="325" mass="35928">MLGNGRTEYLENSLKLAVASARACNNEAAVLEVESKAEIADVCQTGGSSGKWGYLNRKAGWVDAIAAMEYTRKLAEESSRVEMATGKVARLLLSEDKTVVGGMVLDDGSSILADLTVLATGAWTPTLLDMRDRVAASAEVFAYINLNSEESMRLQGMPSFINLSKGWFIMPPRGGILKVARHSKRFSNKTKYLHPHSGEIDASILYTESPEKEKEILDEGIQSCQQALEELIPWLKDRTFDRTRLCWYTDTPTADFIIDFHSDMTGLFVATGGSGHAFKFLPILGDRVVDAVEGKLDQAYQSLWSWKPKAVDDGKHLHEGAYRAR</sequence>
<dbReference type="Proteomes" id="UP000490939">
    <property type="component" value="Unassembled WGS sequence"/>
</dbReference>
<comment type="similarity">
    <text evidence="2">Belongs to the MSOX/MTOX family.</text>
</comment>
<dbReference type="AlphaFoldDB" id="A0A8H3YMI0"/>
<keyword evidence="10" id="KW-1185">Reference proteome</keyword>
<evidence type="ECO:0000256" key="5">
    <source>
        <dbReference type="ARBA" id="ARBA00023002"/>
    </source>
</evidence>
<keyword evidence="3" id="KW-0285">Flavoprotein</keyword>